<dbReference type="EMBL" id="JAATWM020000016">
    <property type="protein sequence ID" value="KAF9876947.1"/>
    <property type="molecule type" value="Genomic_DNA"/>
</dbReference>
<evidence type="ECO:0000256" key="1">
    <source>
        <dbReference type="SAM" id="Phobius"/>
    </source>
</evidence>
<proteinExistence type="predicted"/>
<sequence length="263" mass="29598">MGHVASKPKPGTKLQVIGAGMPRTGTASFSKALEILLNGPVYHGGTQITRGPESEIRDWINVLEHTPIKTASDEKIVEDTLRKYFDDGYAATLDVPGMLFIEELLQMHPGVMVICTIRDPDDWVESMRKTGSASLQAFLSFALFLLPTMRWFPRYIEAIPKGRWGELFPHEDPLPDLNVWYLHQAWLKRVVPANQLIFYHVKEGWGPLCKALGKPVPDMPFPKINDGDAMDAFAKQQIMRGLGRWSVVFGTVAAAVGAWWWFH</sequence>
<evidence type="ECO:0000313" key="2">
    <source>
        <dbReference type="EMBL" id="KAF9876947.1"/>
    </source>
</evidence>
<name>A0A9P6LLV0_9PEZI</name>
<organism evidence="2 3">
    <name type="scientific">Colletotrichum karsti</name>
    <dbReference type="NCBI Taxonomy" id="1095194"/>
    <lineage>
        <taxon>Eukaryota</taxon>
        <taxon>Fungi</taxon>
        <taxon>Dikarya</taxon>
        <taxon>Ascomycota</taxon>
        <taxon>Pezizomycotina</taxon>
        <taxon>Sordariomycetes</taxon>
        <taxon>Hypocreomycetidae</taxon>
        <taxon>Glomerellales</taxon>
        <taxon>Glomerellaceae</taxon>
        <taxon>Colletotrichum</taxon>
        <taxon>Colletotrichum boninense species complex</taxon>
    </lineage>
</organism>
<dbReference type="PANTHER" id="PTHR36978">
    <property type="entry name" value="P-LOOP CONTAINING NUCLEOTIDE TRIPHOSPHATE HYDROLASE"/>
    <property type="match status" value="1"/>
</dbReference>
<dbReference type="Gene3D" id="3.40.50.300">
    <property type="entry name" value="P-loop containing nucleotide triphosphate hydrolases"/>
    <property type="match status" value="1"/>
</dbReference>
<comment type="caution">
    <text evidence="2">The sequence shown here is derived from an EMBL/GenBank/DDBJ whole genome shotgun (WGS) entry which is preliminary data.</text>
</comment>
<dbReference type="AlphaFoldDB" id="A0A9P6LLV0"/>
<dbReference type="Pfam" id="PF17784">
    <property type="entry name" value="Sulfotransfer_4"/>
    <property type="match status" value="1"/>
</dbReference>
<keyword evidence="1" id="KW-0472">Membrane</keyword>
<keyword evidence="3" id="KW-1185">Reference proteome</keyword>
<accession>A0A9P6LLV0</accession>
<gene>
    <name evidence="2" type="ORF">CkaCkLH20_05793</name>
</gene>
<dbReference type="InterPro" id="IPR027417">
    <property type="entry name" value="P-loop_NTPase"/>
</dbReference>
<feature type="transmembrane region" description="Helical" evidence="1">
    <location>
        <begin position="242"/>
        <end position="262"/>
    </location>
</feature>
<protein>
    <recommendedName>
        <fullName evidence="4">NAD dependent epimerase/dehydratase</fullName>
    </recommendedName>
</protein>
<keyword evidence="1" id="KW-0812">Transmembrane</keyword>
<keyword evidence="1" id="KW-1133">Transmembrane helix</keyword>
<dbReference type="SUPFAM" id="SSF52540">
    <property type="entry name" value="P-loop containing nucleoside triphosphate hydrolases"/>
    <property type="match status" value="1"/>
</dbReference>
<reference evidence="2" key="1">
    <citation type="submission" date="2020-03" db="EMBL/GenBank/DDBJ databases">
        <authorList>
            <person name="He L."/>
        </authorList>
    </citation>
    <scope>NUCLEOTIDE SEQUENCE</scope>
    <source>
        <strain evidence="2">CkLH20</strain>
    </source>
</reference>
<dbReference type="Proteomes" id="UP000781932">
    <property type="component" value="Unassembled WGS sequence"/>
</dbReference>
<dbReference type="InterPro" id="IPR040632">
    <property type="entry name" value="Sulfotransfer_4"/>
</dbReference>
<evidence type="ECO:0000313" key="3">
    <source>
        <dbReference type="Proteomes" id="UP000781932"/>
    </source>
</evidence>
<dbReference type="PANTHER" id="PTHR36978:SF3">
    <property type="entry name" value="P-LOOP CONTAINING NUCLEOSIDE TRIPHOSPHATE HYDROLASE PROTEIN"/>
    <property type="match status" value="1"/>
</dbReference>
<dbReference type="OrthoDB" id="408152at2759"/>
<reference evidence="2" key="2">
    <citation type="submission" date="2020-11" db="EMBL/GenBank/DDBJ databases">
        <title>Whole genome sequencing of Colletotrichum sp.</title>
        <authorList>
            <person name="Li H."/>
        </authorList>
    </citation>
    <scope>NUCLEOTIDE SEQUENCE</scope>
    <source>
        <strain evidence="2">CkLH20</strain>
    </source>
</reference>
<evidence type="ECO:0008006" key="4">
    <source>
        <dbReference type="Google" id="ProtNLM"/>
    </source>
</evidence>
<dbReference type="RefSeq" id="XP_038746408.1">
    <property type="nucleotide sequence ID" value="XM_038888511.1"/>
</dbReference>
<dbReference type="GeneID" id="62161585"/>